<feature type="domain" description="EF-hand" evidence="3">
    <location>
        <begin position="40"/>
        <end position="75"/>
    </location>
</feature>
<dbReference type="AlphaFoldDB" id="A0A8J4BJU0"/>
<evidence type="ECO:0000256" key="1">
    <source>
        <dbReference type="ARBA" id="ARBA00022737"/>
    </source>
</evidence>
<evidence type="ECO:0000313" key="4">
    <source>
        <dbReference type="EMBL" id="GIL63678.1"/>
    </source>
</evidence>
<dbReference type="SUPFAM" id="SSF47473">
    <property type="entry name" value="EF-hand"/>
    <property type="match status" value="1"/>
</dbReference>
<dbReference type="SMART" id="SM00054">
    <property type="entry name" value="EFh"/>
    <property type="match status" value="4"/>
</dbReference>
<dbReference type="PANTHER" id="PTHR23048">
    <property type="entry name" value="MYOSIN LIGHT CHAIN 1, 3"/>
    <property type="match status" value="1"/>
</dbReference>
<dbReference type="Proteomes" id="UP000747399">
    <property type="component" value="Unassembled WGS sequence"/>
</dbReference>
<dbReference type="Gene3D" id="1.10.238.10">
    <property type="entry name" value="EF-hand"/>
    <property type="match status" value="2"/>
</dbReference>
<dbReference type="PROSITE" id="PS00018">
    <property type="entry name" value="EF_HAND_1"/>
    <property type="match status" value="1"/>
</dbReference>
<dbReference type="GO" id="GO:0005509">
    <property type="term" value="F:calcium ion binding"/>
    <property type="evidence" value="ECO:0007669"/>
    <property type="project" value="InterPro"/>
</dbReference>
<comment type="caution">
    <text evidence="4">The sequence shown here is derived from an EMBL/GenBank/DDBJ whole genome shotgun (WGS) entry which is preliminary data.</text>
</comment>
<keyword evidence="5" id="KW-1185">Reference proteome</keyword>
<proteinExistence type="predicted"/>
<evidence type="ECO:0000313" key="5">
    <source>
        <dbReference type="Proteomes" id="UP000747399"/>
    </source>
</evidence>
<dbReference type="PROSITE" id="PS50222">
    <property type="entry name" value="EF_HAND_2"/>
    <property type="match status" value="3"/>
</dbReference>
<protein>
    <recommendedName>
        <fullName evidence="3">EF-hand domain-containing protein</fullName>
    </recommendedName>
</protein>
<dbReference type="InterPro" id="IPR011992">
    <property type="entry name" value="EF-hand-dom_pair"/>
</dbReference>
<evidence type="ECO:0000256" key="2">
    <source>
        <dbReference type="ARBA" id="ARBA00022837"/>
    </source>
</evidence>
<organism evidence="4 5">
    <name type="scientific">Volvox africanus</name>
    <dbReference type="NCBI Taxonomy" id="51714"/>
    <lineage>
        <taxon>Eukaryota</taxon>
        <taxon>Viridiplantae</taxon>
        <taxon>Chlorophyta</taxon>
        <taxon>core chlorophytes</taxon>
        <taxon>Chlorophyceae</taxon>
        <taxon>CS clade</taxon>
        <taxon>Chlamydomonadales</taxon>
        <taxon>Volvocaceae</taxon>
        <taxon>Volvox</taxon>
    </lineage>
</organism>
<gene>
    <name evidence="4" type="ORF">Vafri_17700</name>
</gene>
<sequence>MGEERYVEYKEAFNLFDSDGDGYITTKELGTVLRALGKSPTEAEIDAIVREVDPENRGVVDYKEFEKIMRKDIREYNNEQDLKAAWKVFDKAGQGFVSRAELKHVLTCVGEKLSPTEIEELLNEADPEGTGKVVYDDFIRVMLAR</sequence>
<dbReference type="PANTHER" id="PTHR23048:SF0">
    <property type="entry name" value="CALMODULIN LIKE 3"/>
    <property type="match status" value="1"/>
</dbReference>
<name>A0A8J4BJU0_9CHLO</name>
<evidence type="ECO:0000259" key="3">
    <source>
        <dbReference type="PROSITE" id="PS50222"/>
    </source>
</evidence>
<accession>A0A8J4BJU0</accession>
<dbReference type="GO" id="GO:0016460">
    <property type="term" value="C:myosin II complex"/>
    <property type="evidence" value="ECO:0007669"/>
    <property type="project" value="TreeGrafter"/>
</dbReference>
<dbReference type="InterPro" id="IPR018247">
    <property type="entry name" value="EF_Hand_1_Ca_BS"/>
</dbReference>
<keyword evidence="2" id="KW-0106">Calcium</keyword>
<feature type="domain" description="EF-hand" evidence="3">
    <location>
        <begin position="4"/>
        <end position="39"/>
    </location>
</feature>
<dbReference type="InterPro" id="IPR050230">
    <property type="entry name" value="CALM/Myosin/TropC-like"/>
</dbReference>
<keyword evidence="1" id="KW-0677">Repeat</keyword>
<feature type="domain" description="EF-hand" evidence="3">
    <location>
        <begin position="77"/>
        <end position="112"/>
    </location>
</feature>
<dbReference type="Pfam" id="PF13499">
    <property type="entry name" value="EF-hand_7"/>
    <property type="match status" value="2"/>
</dbReference>
<dbReference type="FunFam" id="1.10.238.10:FF:000178">
    <property type="entry name" value="Calmodulin-2 A"/>
    <property type="match status" value="1"/>
</dbReference>
<reference evidence="4" key="1">
    <citation type="journal article" date="2021" name="Proc. Natl. Acad. Sci. U.S.A.">
        <title>Three genomes in the algal genus Volvox reveal the fate of a haploid sex-determining region after a transition to homothallism.</title>
        <authorList>
            <person name="Yamamoto K."/>
            <person name="Hamaji T."/>
            <person name="Kawai-Toyooka H."/>
            <person name="Matsuzaki R."/>
            <person name="Takahashi F."/>
            <person name="Nishimura Y."/>
            <person name="Kawachi M."/>
            <person name="Noguchi H."/>
            <person name="Minakuchi Y."/>
            <person name="Umen J.G."/>
            <person name="Toyoda A."/>
            <person name="Nozaki H."/>
        </authorList>
    </citation>
    <scope>NUCLEOTIDE SEQUENCE</scope>
    <source>
        <strain evidence="4">NIES-3780</strain>
    </source>
</reference>
<dbReference type="EMBL" id="BNCO01000059">
    <property type="protein sequence ID" value="GIL63678.1"/>
    <property type="molecule type" value="Genomic_DNA"/>
</dbReference>
<dbReference type="CDD" id="cd00051">
    <property type="entry name" value="EFh"/>
    <property type="match status" value="1"/>
</dbReference>
<dbReference type="InterPro" id="IPR002048">
    <property type="entry name" value="EF_hand_dom"/>
</dbReference>